<organism evidence="1 2">
    <name type="scientific">Muraenolepis orangiensis</name>
    <name type="common">Patagonian moray cod</name>
    <dbReference type="NCBI Taxonomy" id="630683"/>
    <lineage>
        <taxon>Eukaryota</taxon>
        <taxon>Metazoa</taxon>
        <taxon>Chordata</taxon>
        <taxon>Craniata</taxon>
        <taxon>Vertebrata</taxon>
        <taxon>Euteleostomi</taxon>
        <taxon>Actinopterygii</taxon>
        <taxon>Neopterygii</taxon>
        <taxon>Teleostei</taxon>
        <taxon>Neoteleostei</taxon>
        <taxon>Acanthomorphata</taxon>
        <taxon>Zeiogadaria</taxon>
        <taxon>Gadariae</taxon>
        <taxon>Gadiformes</taxon>
        <taxon>Muraenolepidoidei</taxon>
        <taxon>Muraenolepididae</taxon>
        <taxon>Muraenolepis</taxon>
    </lineage>
</organism>
<comment type="caution">
    <text evidence="1">The sequence shown here is derived from an EMBL/GenBank/DDBJ whole genome shotgun (WGS) entry which is preliminary data.</text>
</comment>
<dbReference type="PANTHER" id="PTHR46500">
    <property type="entry name" value="CILIA- AND FLAGELLA-ASSOCIATED PROTEIN 221"/>
    <property type="match status" value="1"/>
</dbReference>
<dbReference type="InterPro" id="IPR029676">
    <property type="entry name" value="CFAP221"/>
</dbReference>
<evidence type="ECO:0000313" key="2">
    <source>
        <dbReference type="Proteomes" id="UP001148018"/>
    </source>
</evidence>
<dbReference type="AlphaFoldDB" id="A0A9Q0DBG7"/>
<proteinExistence type="predicted"/>
<gene>
    <name evidence="1" type="ORF">NHX12_015048</name>
</gene>
<dbReference type="GO" id="GO:0097729">
    <property type="term" value="C:9+2 motile cilium"/>
    <property type="evidence" value="ECO:0007669"/>
    <property type="project" value="TreeGrafter"/>
</dbReference>
<accession>A0A9Q0DBG7</accession>
<sequence length="402" mass="45151">MLIKDTDKPGAQGLHGDVSCRRQEKEALFLRRVQGHADEESADCLQGRQRLGQTPVTGDRKRQILEERAVVPHEYTMERDDGRQEDSVFAAGPSRPISGRLLRDARQVVEGAPCFQFYCSTQLLVRLRVVLRCRMNRRLAGLRKWTACLKESPHREQDPAKEVGGLLVSSDKILPFSFHVGDDIADQLLQVPQHFKVMGYRPPSAWEAFNSYVPPSLARPLRTGALDELLPEVTWAPAPGSVRSPRAREETRLQPVPSNPIWIFNPVPGLRVYKPVPKYLETSPEVHLCPLPRFTDNATKKPTYLDRKEVIKGVMTWKSSDWTTLRCLSQLPALSTAASGERTSGRSLDLKTDLIPERAPPPLSGPSDHMAAALVDRLPEEPVVWLTPDMIRAEFLGDDKIQ</sequence>
<dbReference type="Proteomes" id="UP001148018">
    <property type="component" value="Unassembled WGS sequence"/>
</dbReference>
<dbReference type="GO" id="GO:0003341">
    <property type="term" value="P:cilium movement"/>
    <property type="evidence" value="ECO:0007669"/>
    <property type="project" value="InterPro"/>
</dbReference>
<dbReference type="GO" id="GO:0044458">
    <property type="term" value="P:motile cilium assembly"/>
    <property type="evidence" value="ECO:0007669"/>
    <property type="project" value="TreeGrafter"/>
</dbReference>
<dbReference type="OrthoDB" id="5538672at2759"/>
<evidence type="ECO:0000313" key="1">
    <source>
        <dbReference type="EMBL" id="KAJ3584553.1"/>
    </source>
</evidence>
<reference evidence="1" key="1">
    <citation type="submission" date="2022-07" db="EMBL/GenBank/DDBJ databases">
        <title>Chromosome-level genome of Muraenolepis orangiensis.</title>
        <authorList>
            <person name="Kim J."/>
        </authorList>
    </citation>
    <scope>NUCLEOTIDE SEQUENCE</scope>
    <source>
        <strain evidence="1">KU_S4_2022</strain>
        <tissue evidence="1">Muscle</tissue>
    </source>
</reference>
<name>A0A9Q0DBG7_9TELE</name>
<keyword evidence="2" id="KW-1185">Reference proteome</keyword>
<protein>
    <submittedName>
        <fullName evidence="1">Uncharacterized protein</fullName>
    </submittedName>
</protein>
<dbReference type="EMBL" id="JANIIK010000119">
    <property type="protein sequence ID" value="KAJ3584553.1"/>
    <property type="molecule type" value="Genomic_DNA"/>
</dbReference>
<dbReference type="PANTHER" id="PTHR46500:SF1">
    <property type="entry name" value="CILIA- AND FLAGELLA-ASSOCIATED PROTEIN 221"/>
    <property type="match status" value="1"/>
</dbReference>